<keyword evidence="3 7" id="KW-0378">Hydrolase</keyword>
<dbReference type="PANTHER" id="PTHR12370">
    <property type="entry name" value="PHOSPHOLIPASE B-RELATED"/>
    <property type="match status" value="1"/>
</dbReference>
<keyword evidence="5 7" id="KW-0443">Lipid metabolism</keyword>
<dbReference type="EC" id="3.1.1.-" evidence="7"/>
<dbReference type="Proteomes" id="UP000007879">
    <property type="component" value="Unassembled WGS sequence"/>
</dbReference>
<reference evidence="8" key="2">
    <citation type="submission" date="2017-05" db="UniProtKB">
        <authorList>
            <consortium name="EnsemblMetazoa"/>
        </authorList>
    </citation>
    <scope>IDENTIFICATION</scope>
</reference>
<reference evidence="9" key="1">
    <citation type="journal article" date="2010" name="Nature">
        <title>The Amphimedon queenslandica genome and the evolution of animal complexity.</title>
        <authorList>
            <person name="Srivastava M."/>
            <person name="Simakov O."/>
            <person name="Chapman J."/>
            <person name="Fahey B."/>
            <person name="Gauthier M.E."/>
            <person name="Mitros T."/>
            <person name="Richards G.S."/>
            <person name="Conaco C."/>
            <person name="Dacre M."/>
            <person name="Hellsten U."/>
            <person name="Larroux C."/>
            <person name="Putnam N.H."/>
            <person name="Stanke M."/>
            <person name="Adamska M."/>
            <person name="Darling A."/>
            <person name="Degnan S.M."/>
            <person name="Oakley T.H."/>
            <person name="Plachetzki D.C."/>
            <person name="Zhai Y."/>
            <person name="Adamski M."/>
            <person name="Calcino A."/>
            <person name="Cummins S.F."/>
            <person name="Goodstein D.M."/>
            <person name="Harris C."/>
            <person name="Jackson D.J."/>
            <person name="Leys S.P."/>
            <person name="Shu S."/>
            <person name="Woodcroft B.J."/>
            <person name="Vervoort M."/>
            <person name="Kosik K.S."/>
            <person name="Manning G."/>
            <person name="Degnan B.M."/>
            <person name="Rokhsar D.S."/>
        </authorList>
    </citation>
    <scope>NUCLEOTIDE SEQUENCE [LARGE SCALE GENOMIC DNA]</scope>
</reference>
<protein>
    <recommendedName>
        <fullName evidence="7">Phospholipase B-like</fullName>
        <ecNumber evidence="7">3.1.1.-</ecNumber>
    </recommendedName>
</protein>
<organism evidence="8">
    <name type="scientific">Amphimedon queenslandica</name>
    <name type="common">Sponge</name>
    <dbReference type="NCBI Taxonomy" id="400682"/>
    <lineage>
        <taxon>Eukaryota</taxon>
        <taxon>Metazoa</taxon>
        <taxon>Porifera</taxon>
        <taxon>Demospongiae</taxon>
        <taxon>Heteroscleromorpha</taxon>
        <taxon>Haplosclerida</taxon>
        <taxon>Niphatidae</taxon>
        <taxon>Amphimedon</taxon>
    </lineage>
</organism>
<accession>A0A1X7V135</accession>
<gene>
    <name evidence="8" type="primary">100632492</name>
</gene>
<dbReference type="GO" id="GO:0004620">
    <property type="term" value="F:phospholipase activity"/>
    <property type="evidence" value="ECO:0007669"/>
    <property type="project" value="InterPro"/>
</dbReference>
<dbReference type="InterPro" id="IPR007000">
    <property type="entry name" value="PLipase_B-like"/>
</dbReference>
<evidence type="ECO:0000256" key="6">
    <source>
        <dbReference type="ARBA" id="ARBA00023180"/>
    </source>
</evidence>
<dbReference type="eggNOG" id="KOG3774">
    <property type="taxonomic scope" value="Eukaryota"/>
</dbReference>
<dbReference type="AlphaFoldDB" id="A0A1X7V135"/>
<dbReference type="OrthoDB" id="443524at2759"/>
<dbReference type="EnsemblMetazoa" id="XM_003386023.3">
    <property type="protein sequence ID" value="XP_003386071.2"/>
    <property type="gene ID" value="LOC100632492"/>
</dbReference>
<keyword evidence="4 7" id="KW-0442">Lipid degradation</keyword>
<dbReference type="KEGG" id="aqu:100632492"/>
<proteinExistence type="inferred from homology"/>
<feature type="chain" id="PRO_5011331627" description="Phospholipase B-like" evidence="7">
    <location>
        <begin position="19"/>
        <end position="541"/>
    </location>
</feature>
<dbReference type="OMA" id="YQEGYWA"/>
<dbReference type="GO" id="GO:0009395">
    <property type="term" value="P:phospholipid catabolic process"/>
    <property type="evidence" value="ECO:0007669"/>
    <property type="project" value="TreeGrafter"/>
</dbReference>
<name>A0A1X7V135_AMPQE</name>
<feature type="signal peptide" evidence="7">
    <location>
        <begin position="1"/>
        <end position="18"/>
    </location>
</feature>
<keyword evidence="2 7" id="KW-0732">Signal</keyword>
<dbReference type="Gene3D" id="3.60.60.30">
    <property type="match status" value="1"/>
</dbReference>
<keyword evidence="6" id="KW-0325">Glycoprotein</keyword>
<dbReference type="STRING" id="400682.A0A1X7V135"/>
<dbReference type="Pfam" id="PF04916">
    <property type="entry name" value="Phospholip_B"/>
    <property type="match status" value="1"/>
</dbReference>
<comment type="similarity">
    <text evidence="1 7">Belongs to the phospholipase B-like family.</text>
</comment>
<dbReference type="InParanoid" id="A0A1X7V135"/>
<evidence type="ECO:0000256" key="2">
    <source>
        <dbReference type="ARBA" id="ARBA00022729"/>
    </source>
</evidence>
<evidence type="ECO:0000313" key="9">
    <source>
        <dbReference type="Proteomes" id="UP000007879"/>
    </source>
</evidence>
<evidence type="ECO:0000256" key="3">
    <source>
        <dbReference type="ARBA" id="ARBA00022801"/>
    </source>
</evidence>
<keyword evidence="9" id="KW-1185">Reference proteome</keyword>
<evidence type="ECO:0000256" key="4">
    <source>
        <dbReference type="ARBA" id="ARBA00022963"/>
    </source>
</evidence>
<evidence type="ECO:0000256" key="1">
    <source>
        <dbReference type="ARBA" id="ARBA00007835"/>
    </source>
</evidence>
<dbReference type="PANTHER" id="PTHR12370:SF3">
    <property type="entry name" value="PHOSPHOLIPASE B-LIKE 2-RELATED"/>
    <property type="match status" value="1"/>
</dbReference>
<dbReference type="GO" id="GO:0005576">
    <property type="term" value="C:extracellular region"/>
    <property type="evidence" value="ECO:0007669"/>
    <property type="project" value="TreeGrafter"/>
</dbReference>
<comment type="function">
    <text evidence="7">Putative phospholipase.</text>
</comment>
<evidence type="ECO:0000256" key="5">
    <source>
        <dbReference type="ARBA" id="ARBA00023098"/>
    </source>
</evidence>
<sequence length="541" mass="61055">MLALSYLLVSLLLSPCFGDSSTISVIRDAPWKFRIVEGNQPEAALVSTFNNTVNETGWSLLEIHGHPDLTTDEEMAYMAGYAEGVHTGELIYMTYTNTLGTVCKEKSSLCDKLQEFLNSNIKFLKDNIASNPKSDYWKQINLYLRQLEGLEKGYYSSKKNPTLPPNAFFYLQYDCDMEDLQEAFTGSDSHRVLGDGSCSAIIKVLPNNEDLFTTHDTWSEYQTMLRVFKLYDLPYRLINGGRIPGSSISFSSYPGKLQSEDDYYIMSSRLVTMETTNGIMNKTLWDFISPQSVLEPVRVMVSNRLASSGEEWCKTFKPFNSGTYNNQWMIVNYNHFTPGQALPSSDLLWVLEQIPGTIVYDDQTKVLQSTSYWASYNVPYYTEIFNLSGYPGALKQYGNFFSHDKTARALIFARNHSQVTDMDSLHALMRYNNFQFDPLSACNCTPPYSGEYAISARSDLNPANGTYPIPALKRRCHGGTDNKLTNSEMVKSLSCLATSGPTHSQQPVFKWSTSGFQDTPPLGHPDEFDFAPIVIKWGEIN</sequence>
<evidence type="ECO:0000313" key="8">
    <source>
        <dbReference type="EnsemblMetazoa" id="Aqu2.1.33656_001"/>
    </source>
</evidence>
<evidence type="ECO:0000256" key="7">
    <source>
        <dbReference type="RuleBase" id="RU364138"/>
    </source>
</evidence>
<dbReference type="EnsemblMetazoa" id="Aqu2.1.33656_001">
    <property type="protein sequence ID" value="Aqu2.1.33656_001"/>
    <property type="gene ID" value="Aqu2.1.33656"/>
</dbReference>